<proteinExistence type="inferred from homology"/>
<dbReference type="GO" id="GO:0004674">
    <property type="term" value="F:protein serine/threonine kinase activity"/>
    <property type="evidence" value="ECO:0007669"/>
    <property type="project" value="UniProtKB-KW"/>
</dbReference>
<dbReference type="Proteomes" id="UP001172155">
    <property type="component" value="Unassembled WGS sequence"/>
</dbReference>
<dbReference type="GO" id="GO:0005737">
    <property type="term" value="C:cytoplasm"/>
    <property type="evidence" value="ECO:0007669"/>
    <property type="project" value="TreeGrafter"/>
</dbReference>
<feature type="domain" description="Protein kinase" evidence="12">
    <location>
        <begin position="238"/>
        <end position="569"/>
    </location>
</feature>
<keyword evidence="3" id="KW-0597">Phosphoprotein</keyword>
<comment type="similarity">
    <text evidence="8">Belongs to the protein kinase superfamily. STE Ser/Thr protein kinase family. COT1 subfamily.</text>
</comment>
<comment type="caution">
    <text evidence="14">The sequence shown here is derived from an EMBL/GenBank/DDBJ whole genome shotgun (WGS) entry which is preliminary data.</text>
</comment>
<evidence type="ECO:0000256" key="4">
    <source>
        <dbReference type="ARBA" id="ARBA00022679"/>
    </source>
</evidence>
<feature type="region of interest" description="Disordered" evidence="11">
    <location>
        <begin position="655"/>
        <end position="674"/>
    </location>
</feature>
<dbReference type="PROSITE" id="PS50011">
    <property type="entry name" value="PROTEIN_KINASE_DOM"/>
    <property type="match status" value="1"/>
</dbReference>
<name>A0AA40EVL6_9PEZI</name>
<keyword evidence="15" id="KW-1185">Reference proteome</keyword>
<dbReference type="SUPFAM" id="SSF56112">
    <property type="entry name" value="Protein kinase-like (PK-like)"/>
    <property type="match status" value="1"/>
</dbReference>
<evidence type="ECO:0000256" key="10">
    <source>
        <dbReference type="ARBA" id="ARBA00048679"/>
    </source>
</evidence>
<dbReference type="GO" id="GO:0031032">
    <property type="term" value="P:actomyosin structure organization"/>
    <property type="evidence" value="ECO:0007669"/>
    <property type="project" value="TreeGrafter"/>
</dbReference>
<keyword evidence="4" id="KW-0808">Transferase</keyword>
<keyword evidence="2" id="KW-0723">Serine/threonine-protein kinase</keyword>
<dbReference type="Gene3D" id="1.10.510.10">
    <property type="entry name" value="Transferase(Phosphotransferase) domain 1"/>
    <property type="match status" value="3"/>
</dbReference>
<dbReference type="InterPro" id="IPR050839">
    <property type="entry name" value="Rho-assoc_Ser/Thr_Kinase"/>
</dbReference>
<dbReference type="GO" id="GO:0005524">
    <property type="term" value="F:ATP binding"/>
    <property type="evidence" value="ECO:0007669"/>
    <property type="project" value="UniProtKB-KW"/>
</dbReference>
<evidence type="ECO:0000256" key="3">
    <source>
        <dbReference type="ARBA" id="ARBA00022553"/>
    </source>
</evidence>
<dbReference type="EMBL" id="JAUKUD010000004">
    <property type="protein sequence ID" value="KAK0746276.1"/>
    <property type="molecule type" value="Genomic_DNA"/>
</dbReference>
<evidence type="ECO:0000259" key="13">
    <source>
        <dbReference type="PROSITE" id="PS51285"/>
    </source>
</evidence>
<dbReference type="InterPro" id="IPR000961">
    <property type="entry name" value="AGC-kinase_C"/>
</dbReference>
<dbReference type="GO" id="GO:0005856">
    <property type="term" value="C:cytoskeleton"/>
    <property type="evidence" value="ECO:0007669"/>
    <property type="project" value="TreeGrafter"/>
</dbReference>
<keyword evidence="5" id="KW-0547">Nucleotide-binding</keyword>
<dbReference type="PANTHER" id="PTHR22988:SF71">
    <property type="entry name" value="CITRON RHO-INTERACTING KINASE"/>
    <property type="match status" value="1"/>
</dbReference>
<dbReference type="InterPro" id="IPR011009">
    <property type="entry name" value="Kinase-like_dom_sf"/>
</dbReference>
<comment type="catalytic activity">
    <reaction evidence="10">
        <text>L-seryl-[protein] + ATP = O-phospho-L-seryl-[protein] + ADP + H(+)</text>
        <dbReference type="Rhea" id="RHEA:17989"/>
        <dbReference type="Rhea" id="RHEA-COMP:9863"/>
        <dbReference type="Rhea" id="RHEA-COMP:11604"/>
        <dbReference type="ChEBI" id="CHEBI:15378"/>
        <dbReference type="ChEBI" id="CHEBI:29999"/>
        <dbReference type="ChEBI" id="CHEBI:30616"/>
        <dbReference type="ChEBI" id="CHEBI:83421"/>
        <dbReference type="ChEBI" id="CHEBI:456216"/>
        <dbReference type="EC" id="2.7.11.1"/>
    </reaction>
</comment>
<evidence type="ECO:0000259" key="12">
    <source>
        <dbReference type="PROSITE" id="PS50011"/>
    </source>
</evidence>
<organism evidence="14 15">
    <name type="scientific">Schizothecium vesticola</name>
    <dbReference type="NCBI Taxonomy" id="314040"/>
    <lineage>
        <taxon>Eukaryota</taxon>
        <taxon>Fungi</taxon>
        <taxon>Dikarya</taxon>
        <taxon>Ascomycota</taxon>
        <taxon>Pezizomycotina</taxon>
        <taxon>Sordariomycetes</taxon>
        <taxon>Sordariomycetidae</taxon>
        <taxon>Sordariales</taxon>
        <taxon>Schizotheciaceae</taxon>
        <taxon>Schizothecium</taxon>
    </lineage>
</organism>
<feature type="compositionally biased region" description="Polar residues" evidence="11">
    <location>
        <begin position="15"/>
        <end position="29"/>
    </location>
</feature>
<comment type="catalytic activity">
    <reaction evidence="9">
        <text>L-threonyl-[protein] + ATP = O-phospho-L-threonyl-[protein] + ADP + H(+)</text>
        <dbReference type="Rhea" id="RHEA:46608"/>
        <dbReference type="Rhea" id="RHEA-COMP:11060"/>
        <dbReference type="Rhea" id="RHEA-COMP:11605"/>
        <dbReference type="ChEBI" id="CHEBI:15378"/>
        <dbReference type="ChEBI" id="CHEBI:30013"/>
        <dbReference type="ChEBI" id="CHEBI:30616"/>
        <dbReference type="ChEBI" id="CHEBI:61977"/>
        <dbReference type="ChEBI" id="CHEBI:456216"/>
        <dbReference type="EC" id="2.7.11.1"/>
    </reaction>
</comment>
<dbReference type="InterPro" id="IPR000719">
    <property type="entry name" value="Prot_kinase_dom"/>
</dbReference>
<dbReference type="InterPro" id="IPR008271">
    <property type="entry name" value="Ser/Thr_kinase_AS"/>
</dbReference>
<evidence type="ECO:0000256" key="11">
    <source>
        <dbReference type="SAM" id="MobiDB-lite"/>
    </source>
</evidence>
<evidence type="ECO:0000256" key="2">
    <source>
        <dbReference type="ARBA" id="ARBA00022527"/>
    </source>
</evidence>
<sequence>MSGALFRTHGDPTARSPSQGQPSLRQCDTLQHEDEVSREAMKALKETPKALVVTQPASKISQDYTRSSNISTNTDSSKISAIDSTEKTSLDSKFRLSSLGNLHKDANTRALDKRFHNARSSPDSNLTTIQEVALDRASPTVLTVERAAAAKVYLETYYNEHLSPGPSPRSIRLRLLEAQIFSEGGVEALNSEEAETIRTEFCRRESEHLREVRVMKTRSIRALAAERDNPDGCLVNDYEVVKILGKGSFGVVRLVREKPQRGGQSRPDDGWSEGNKKQVYAMKVIRKSDMLRTSQEGHLRAERDFLVASDGSQWIVPLIASFQDAMNLYLVMEYMPGGDFLGLLIRENILHESVARFYIAEMILCVEAAHGLRCIHRDIKPDNFLISASGHLKISDFGLAFDGHWSHDMAYYNSHRYSLLTKLGIDVEGDAQDRNDGRSLQANLKWASNIMTGMEKHEKKNLDDGEPLLNWRNRCGNRSSAMSVVGTSQYMAPEWSIGVILYECLYGHTPFLAEEGRRKTKQNILRHKELFGFPHRPVVSHRCQHLIASLIQEKENRLCSKRYHFKDLVSASSAFSLEGSSSARRGSGRSTHQKQPQRGPRDVAGRYVFPLDAEDIKAHKWFRGVPWDRLHELQPPHVPQLRAVDDTHYFDEDANISDWSESSASESELLGLPGDEPDTSALANAMGGLSLGTAGAAANINLGAETHQRSKAEQARVALEGLHSSIQNWALSAIAKPYDATRLRNFDSQVDGIAGLASSERNFLKQFIRVFGCKERKRPRDRLLRDRATRSVVMKERKKTAFLGYTWRRMRPFFLEEDLEVSPEEEQDGSLFGGGAATVQALGGDQEGWLDVGLDGNGGGEGFGAPGTWEDDMAALRTLHRGRMSLR</sequence>
<feature type="compositionally biased region" description="Low complexity" evidence="11">
    <location>
        <begin position="579"/>
        <end position="590"/>
    </location>
</feature>
<dbReference type="AlphaFoldDB" id="A0AA40EVL6"/>
<protein>
    <recommendedName>
        <fullName evidence="1">non-specific serine/threonine protein kinase</fullName>
        <ecNumber evidence="1">2.7.11.1</ecNumber>
    </recommendedName>
</protein>
<dbReference type="SMART" id="SM00220">
    <property type="entry name" value="S_TKc"/>
    <property type="match status" value="1"/>
</dbReference>
<keyword evidence="7" id="KW-0067">ATP-binding</keyword>
<evidence type="ECO:0000313" key="15">
    <source>
        <dbReference type="Proteomes" id="UP001172155"/>
    </source>
</evidence>
<dbReference type="Gene3D" id="3.30.200.20">
    <property type="entry name" value="Phosphorylase Kinase, domain 1"/>
    <property type="match status" value="2"/>
</dbReference>
<evidence type="ECO:0000256" key="9">
    <source>
        <dbReference type="ARBA" id="ARBA00047899"/>
    </source>
</evidence>
<evidence type="ECO:0000256" key="8">
    <source>
        <dbReference type="ARBA" id="ARBA00038271"/>
    </source>
</evidence>
<evidence type="ECO:0000256" key="1">
    <source>
        <dbReference type="ARBA" id="ARBA00012513"/>
    </source>
</evidence>
<dbReference type="EC" id="2.7.11.1" evidence="1"/>
<accession>A0AA40EVL6</accession>
<gene>
    <name evidence="14" type="ORF">B0T18DRAFT_390752</name>
</gene>
<feature type="domain" description="AGC-kinase C-terminal" evidence="13">
    <location>
        <begin position="623"/>
        <end position="684"/>
    </location>
</feature>
<evidence type="ECO:0000256" key="5">
    <source>
        <dbReference type="ARBA" id="ARBA00022741"/>
    </source>
</evidence>
<keyword evidence="6 14" id="KW-0418">Kinase</keyword>
<reference evidence="14" key="1">
    <citation type="submission" date="2023-06" db="EMBL/GenBank/DDBJ databases">
        <title>Genome-scale phylogeny and comparative genomics of the fungal order Sordariales.</title>
        <authorList>
            <consortium name="Lawrence Berkeley National Laboratory"/>
            <person name="Hensen N."/>
            <person name="Bonometti L."/>
            <person name="Westerberg I."/>
            <person name="Brannstrom I.O."/>
            <person name="Guillou S."/>
            <person name="Cros-Aarteil S."/>
            <person name="Calhoun S."/>
            <person name="Haridas S."/>
            <person name="Kuo A."/>
            <person name="Mondo S."/>
            <person name="Pangilinan J."/>
            <person name="Riley R."/>
            <person name="LaButti K."/>
            <person name="Andreopoulos B."/>
            <person name="Lipzen A."/>
            <person name="Chen C."/>
            <person name="Yanf M."/>
            <person name="Daum C."/>
            <person name="Ng V."/>
            <person name="Clum A."/>
            <person name="Steindorff A."/>
            <person name="Ohm R."/>
            <person name="Martin F."/>
            <person name="Silar P."/>
            <person name="Natvig D."/>
            <person name="Lalanne C."/>
            <person name="Gautier V."/>
            <person name="Ament-velasquez S.L."/>
            <person name="Kruys A."/>
            <person name="Hutchinson M.I."/>
            <person name="Powell A.J."/>
            <person name="Barry K."/>
            <person name="Miller A.N."/>
            <person name="Grigoriev I.V."/>
            <person name="Debuchy R."/>
            <person name="Gladieux P."/>
            <person name="Thoren M.H."/>
            <person name="Johannesson H."/>
        </authorList>
    </citation>
    <scope>NUCLEOTIDE SEQUENCE</scope>
    <source>
        <strain evidence="14">SMH3187-1</strain>
    </source>
</reference>
<feature type="region of interest" description="Disordered" evidence="11">
    <location>
        <begin position="1"/>
        <end position="37"/>
    </location>
</feature>
<dbReference type="PROSITE" id="PS00108">
    <property type="entry name" value="PROTEIN_KINASE_ST"/>
    <property type="match status" value="1"/>
</dbReference>
<evidence type="ECO:0000256" key="7">
    <source>
        <dbReference type="ARBA" id="ARBA00022840"/>
    </source>
</evidence>
<dbReference type="PROSITE" id="PS51285">
    <property type="entry name" value="AGC_KINASE_CTER"/>
    <property type="match status" value="1"/>
</dbReference>
<dbReference type="Pfam" id="PF00069">
    <property type="entry name" value="Pkinase"/>
    <property type="match status" value="1"/>
</dbReference>
<feature type="region of interest" description="Disordered" evidence="11">
    <location>
        <begin position="579"/>
        <end position="604"/>
    </location>
</feature>
<evidence type="ECO:0000256" key="6">
    <source>
        <dbReference type="ARBA" id="ARBA00022777"/>
    </source>
</evidence>
<evidence type="ECO:0000313" key="14">
    <source>
        <dbReference type="EMBL" id="KAK0746276.1"/>
    </source>
</evidence>
<dbReference type="PANTHER" id="PTHR22988">
    <property type="entry name" value="MYOTONIC DYSTROPHY S/T KINASE-RELATED"/>
    <property type="match status" value="1"/>
</dbReference>